<sequence>MLRQCYLSMDKSFLQEYYVISKAHPKVSVLLAWNHAKSANKSFRFSMVHNCKVPKIHCLLSSLMVDRRRRITSRVPIQMHEHGAKFQKAFPSLMIQACNKMELVLMLVHILVFQLMDVMVHHPLEASLCLDMFPVT</sequence>
<reference evidence="1" key="1">
    <citation type="submission" date="2022-01" db="EMBL/GenBank/DDBJ databases">
        <authorList>
            <person name="King R."/>
        </authorList>
    </citation>
    <scope>NUCLEOTIDE SEQUENCE</scope>
</reference>
<organism evidence="1 2">
    <name type="scientific">Chironomus riparius</name>
    <dbReference type="NCBI Taxonomy" id="315576"/>
    <lineage>
        <taxon>Eukaryota</taxon>
        <taxon>Metazoa</taxon>
        <taxon>Ecdysozoa</taxon>
        <taxon>Arthropoda</taxon>
        <taxon>Hexapoda</taxon>
        <taxon>Insecta</taxon>
        <taxon>Pterygota</taxon>
        <taxon>Neoptera</taxon>
        <taxon>Endopterygota</taxon>
        <taxon>Diptera</taxon>
        <taxon>Nematocera</taxon>
        <taxon>Chironomoidea</taxon>
        <taxon>Chironomidae</taxon>
        <taxon>Chironominae</taxon>
        <taxon>Chironomus</taxon>
    </lineage>
</organism>
<accession>A0A9N9RUM7</accession>
<dbReference type="EMBL" id="OU895878">
    <property type="protein sequence ID" value="CAG9805248.1"/>
    <property type="molecule type" value="Genomic_DNA"/>
</dbReference>
<proteinExistence type="predicted"/>
<protein>
    <submittedName>
        <fullName evidence="1">Uncharacterized protein</fullName>
    </submittedName>
</protein>
<reference evidence="1" key="2">
    <citation type="submission" date="2022-10" db="EMBL/GenBank/DDBJ databases">
        <authorList>
            <consortium name="ENA_rothamsted_submissions"/>
            <consortium name="culmorum"/>
            <person name="King R."/>
        </authorList>
    </citation>
    <scope>NUCLEOTIDE SEQUENCE</scope>
</reference>
<gene>
    <name evidence="1" type="ORF">CHIRRI_LOCUS8122</name>
</gene>
<name>A0A9N9RUM7_9DIPT</name>
<keyword evidence="2" id="KW-1185">Reference proteome</keyword>
<dbReference type="Proteomes" id="UP001153620">
    <property type="component" value="Chromosome 2"/>
</dbReference>
<evidence type="ECO:0000313" key="2">
    <source>
        <dbReference type="Proteomes" id="UP001153620"/>
    </source>
</evidence>
<dbReference type="AlphaFoldDB" id="A0A9N9RUM7"/>
<evidence type="ECO:0000313" key="1">
    <source>
        <dbReference type="EMBL" id="CAG9805248.1"/>
    </source>
</evidence>